<accession>A0AAJ4IGJ0</accession>
<dbReference type="GO" id="GO:0015562">
    <property type="term" value="F:efflux transmembrane transporter activity"/>
    <property type="evidence" value="ECO:0007669"/>
    <property type="project" value="TreeGrafter"/>
</dbReference>
<evidence type="ECO:0000259" key="3">
    <source>
        <dbReference type="Pfam" id="PF25967"/>
    </source>
</evidence>
<keyword evidence="2" id="KW-0175">Coiled coil</keyword>
<feature type="domain" description="Multidrug resistance protein MdtA-like C-terminal permuted SH3" evidence="3">
    <location>
        <begin position="313"/>
        <end position="357"/>
    </location>
</feature>
<sequence>MLHKSVRWLVPVALLGSSYLGYQAIAAHGPEVEEKKVESKQPTVEVAGLFPTNHRVLITSHGELVPFEVTRLSAQVSGEVTSWHANFVSGGIVKRGEVLFIIESDNYEAAVLQAEAALASAQATLIEERAKAKVAEKQASKLSDKQVSDLYLRKPQLLSAEAQVKSAQAALKRAKRDLQNCKVIAPYDALVVSRNLGVGQFISAGSEVAVLNNIEAGEIHLPIAGFDSAFLPEKLSDLNALVTLDGIQKTQREGKVVRDQGLIDSATRMTNVVVRISDPYGINNKQPAIKFGSYVEVNFAGKELKHIYRLPQELVNNRTVWVVNENNELQPRTVNVLRAEGEFMLIAEGIEQSDQLVLTVPEYPQKGMTVKLLSAEANSNDKQG</sequence>
<dbReference type="PANTHER" id="PTHR30469:SF12">
    <property type="entry name" value="MULTIDRUG RESISTANCE PROTEIN MDTA"/>
    <property type="match status" value="1"/>
</dbReference>
<name>A0AAJ4IGJ0_9VIBR</name>
<dbReference type="AlphaFoldDB" id="A0AAJ4IGJ0"/>
<evidence type="ECO:0000256" key="1">
    <source>
        <dbReference type="ARBA" id="ARBA00009477"/>
    </source>
</evidence>
<dbReference type="Gene3D" id="1.10.287.470">
    <property type="entry name" value="Helix hairpin bin"/>
    <property type="match status" value="1"/>
</dbReference>
<feature type="coiled-coil region" evidence="2">
    <location>
        <begin position="104"/>
        <end position="184"/>
    </location>
</feature>
<dbReference type="PANTHER" id="PTHR30469">
    <property type="entry name" value="MULTIDRUG RESISTANCE PROTEIN MDTA"/>
    <property type="match status" value="1"/>
</dbReference>
<dbReference type="InterPro" id="IPR058627">
    <property type="entry name" value="MdtA-like_C"/>
</dbReference>
<dbReference type="SUPFAM" id="SSF111369">
    <property type="entry name" value="HlyD-like secretion proteins"/>
    <property type="match status" value="1"/>
</dbReference>
<dbReference type="Proteomes" id="UP000594435">
    <property type="component" value="Chromosome 2"/>
</dbReference>
<evidence type="ECO:0000313" key="4">
    <source>
        <dbReference type="EMBL" id="QPL56367.1"/>
    </source>
</evidence>
<organism evidence="4 5">
    <name type="scientific">Vibrio navarrensis</name>
    <dbReference type="NCBI Taxonomy" id="29495"/>
    <lineage>
        <taxon>Bacteria</taxon>
        <taxon>Pseudomonadati</taxon>
        <taxon>Pseudomonadota</taxon>
        <taxon>Gammaproteobacteria</taxon>
        <taxon>Vibrionales</taxon>
        <taxon>Vibrionaceae</taxon>
        <taxon>Vibrio</taxon>
    </lineage>
</organism>
<protein>
    <submittedName>
        <fullName evidence="4">Efflux RND transporter periplasmic adaptor subunit</fullName>
    </submittedName>
</protein>
<dbReference type="GO" id="GO:1990281">
    <property type="term" value="C:efflux pump complex"/>
    <property type="evidence" value="ECO:0007669"/>
    <property type="project" value="TreeGrafter"/>
</dbReference>
<comment type="similarity">
    <text evidence="1">Belongs to the membrane fusion protein (MFP) (TC 8.A.1) family.</text>
</comment>
<dbReference type="Pfam" id="PF25967">
    <property type="entry name" value="RND-MFP_C"/>
    <property type="match status" value="1"/>
</dbReference>
<dbReference type="RefSeq" id="WP_045568754.1">
    <property type="nucleotide sequence ID" value="NZ_CP065218.1"/>
</dbReference>
<dbReference type="InterPro" id="IPR006143">
    <property type="entry name" value="RND_pump_MFP"/>
</dbReference>
<reference evidence="4 5" key="1">
    <citation type="submission" date="2020-11" db="EMBL/GenBank/DDBJ databases">
        <title>Complete and Circularized Genome Assembly of a human isolate of Vibrio navarrensis biotype pommerensis with MiSeq and MinION Sequence Data.</title>
        <authorList>
            <person name="Schwartz K."/>
            <person name="Borowiak M."/>
            <person name="Deneke C."/>
            <person name="Balau V."/>
            <person name="Metelmann C."/>
            <person name="Strauch E."/>
        </authorList>
    </citation>
    <scope>NUCLEOTIDE SEQUENCE [LARGE SCALE GENOMIC DNA]</scope>
    <source>
        <strain evidence="4 5">20-VB00237</strain>
    </source>
</reference>
<evidence type="ECO:0000256" key="2">
    <source>
        <dbReference type="SAM" id="Coils"/>
    </source>
</evidence>
<dbReference type="NCBIfam" id="TIGR01730">
    <property type="entry name" value="RND_mfp"/>
    <property type="match status" value="1"/>
</dbReference>
<dbReference type="Gene3D" id="2.40.420.20">
    <property type="match status" value="1"/>
</dbReference>
<gene>
    <name evidence="4" type="ORF">I3X05_19965</name>
</gene>
<dbReference type="EMBL" id="CP065218">
    <property type="protein sequence ID" value="QPL56367.1"/>
    <property type="molecule type" value="Genomic_DNA"/>
</dbReference>
<proteinExistence type="inferred from homology"/>
<evidence type="ECO:0000313" key="5">
    <source>
        <dbReference type="Proteomes" id="UP000594435"/>
    </source>
</evidence>
<dbReference type="Gene3D" id="2.40.30.170">
    <property type="match status" value="1"/>
</dbReference>
<dbReference type="Gene3D" id="2.40.50.100">
    <property type="match status" value="1"/>
</dbReference>